<evidence type="ECO:0000313" key="1">
    <source>
        <dbReference type="EMBL" id="KZS63095.1"/>
    </source>
</evidence>
<organism evidence="1 2">
    <name type="scientific">Mycobacterium ostraviense</name>
    <dbReference type="NCBI Taxonomy" id="2738409"/>
    <lineage>
        <taxon>Bacteria</taxon>
        <taxon>Bacillati</taxon>
        <taxon>Actinomycetota</taxon>
        <taxon>Actinomycetes</taxon>
        <taxon>Mycobacteriales</taxon>
        <taxon>Mycobacteriaceae</taxon>
        <taxon>Mycobacterium</taxon>
    </lineage>
</organism>
<evidence type="ECO:0000313" key="2">
    <source>
        <dbReference type="Proteomes" id="UP000077342"/>
    </source>
</evidence>
<name>A0A164B409_9MYCO</name>
<reference evidence="2" key="1">
    <citation type="submission" date="2016-04" db="EMBL/GenBank/DDBJ databases">
        <authorList>
            <person name="Strapagiel D."/>
            <person name="Borowka P."/>
            <person name="Marciniak B."/>
            <person name="Bakula Z."/>
            <person name="Van Ingen J."/>
            <person name="Safianowska A."/>
            <person name="Dziadek J."/>
            <person name="Jagielski T."/>
        </authorList>
    </citation>
    <scope>NUCLEOTIDE SEQUENCE [LARGE SCALE GENOMIC DNA]</scope>
    <source>
        <strain evidence="2">1010001458</strain>
    </source>
</reference>
<sequence>MDEPGVEYRVAGWADLFLPSAAEKSGNMNRVISFLQLFAPKDFPATAYDRIDLDDGVQWEVWGESNRYSNGPFWDPGMSVWYLKKVTG</sequence>
<accession>A0A164B409</accession>
<dbReference type="EMBL" id="LWCI01000100">
    <property type="protein sequence ID" value="KZS63095.1"/>
    <property type="molecule type" value="Genomic_DNA"/>
</dbReference>
<keyword evidence="2" id="KW-1185">Reference proteome</keyword>
<comment type="caution">
    <text evidence="1">The sequence shown here is derived from an EMBL/GenBank/DDBJ whole genome shotgun (WGS) entry which is preliminary data.</text>
</comment>
<gene>
    <name evidence="1" type="ORF">A4G28_04480</name>
</gene>
<dbReference type="Proteomes" id="UP000077342">
    <property type="component" value="Unassembled WGS sequence"/>
</dbReference>
<dbReference type="AlphaFoldDB" id="A0A164B409"/>
<protein>
    <submittedName>
        <fullName evidence="1">Uncharacterized protein</fullName>
    </submittedName>
</protein>
<dbReference type="RefSeq" id="WP_075510327.1">
    <property type="nucleotide sequence ID" value="NZ_LWCI01000100.1"/>
</dbReference>
<proteinExistence type="predicted"/>